<comment type="caution">
    <text evidence="1">The sequence shown here is derived from an EMBL/GenBank/DDBJ whole genome shotgun (WGS) entry which is preliminary data.</text>
</comment>
<organism evidence="1 2">
    <name type="scientific">Cladobotryum mycophilum</name>
    <dbReference type="NCBI Taxonomy" id="491253"/>
    <lineage>
        <taxon>Eukaryota</taxon>
        <taxon>Fungi</taxon>
        <taxon>Dikarya</taxon>
        <taxon>Ascomycota</taxon>
        <taxon>Pezizomycotina</taxon>
        <taxon>Sordariomycetes</taxon>
        <taxon>Hypocreomycetidae</taxon>
        <taxon>Hypocreales</taxon>
        <taxon>Hypocreaceae</taxon>
        <taxon>Cladobotryum</taxon>
    </lineage>
</organism>
<evidence type="ECO:0000313" key="1">
    <source>
        <dbReference type="EMBL" id="KAK5995174.1"/>
    </source>
</evidence>
<accession>A0ABR0SSR8</accession>
<dbReference type="EMBL" id="JAVFKD010000004">
    <property type="protein sequence ID" value="KAK5995174.1"/>
    <property type="molecule type" value="Genomic_DNA"/>
</dbReference>
<reference evidence="1 2" key="1">
    <citation type="submission" date="2024-01" db="EMBL/GenBank/DDBJ databases">
        <title>Complete genome of Cladobotryum mycophilum ATHUM6906.</title>
        <authorList>
            <person name="Christinaki A.C."/>
            <person name="Myridakis A.I."/>
            <person name="Kouvelis V.N."/>
        </authorList>
    </citation>
    <scope>NUCLEOTIDE SEQUENCE [LARGE SCALE GENOMIC DNA]</scope>
    <source>
        <strain evidence="1 2">ATHUM6906</strain>
    </source>
</reference>
<proteinExistence type="predicted"/>
<evidence type="ECO:0000313" key="2">
    <source>
        <dbReference type="Proteomes" id="UP001338125"/>
    </source>
</evidence>
<gene>
    <name evidence="1" type="ORF">PT974_03571</name>
</gene>
<protein>
    <submittedName>
        <fullName evidence="1">Uncharacterized protein</fullName>
    </submittedName>
</protein>
<name>A0ABR0SSR8_9HYPO</name>
<keyword evidence="2" id="KW-1185">Reference proteome</keyword>
<dbReference type="Proteomes" id="UP001338125">
    <property type="component" value="Unassembled WGS sequence"/>
</dbReference>
<sequence>MYFDNDKRLVALFIGYDKDNKQKTVKVAIAELNPSSPLRNLVFHKVLDLNPPKSEGIYHENYSSDGEFVFDHGERKLIYASRSITHRATTVVIWHIDPYFYIPHAENTTISGERGQSILLDGNLLVVSTAGFGRPNMAGKLQNGQWWTQNIRAEQNPGKKFVPIHGEPSWQPFELKLGQFTSESFTTLAVQDPSTRRYRVYFFCLTPGNVVTTVHIELRKDGSVLSDVGKSVQGKGRLEIRLPTQAGEAHVGSEQVNLSALAWNSKVLLLVRFKKGLRAVIGNVLSDGRLDEAYDWKHLPVSLEMGDSPHEERFGGSTIVDPSFVG</sequence>